<dbReference type="OrthoDB" id="278774at2"/>
<gene>
    <name evidence="2" type="ORF">C5Y96_14880</name>
</gene>
<dbReference type="GO" id="GO:0045151">
    <property type="term" value="P:acetoin biosynthetic process"/>
    <property type="evidence" value="ECO:0007669"/>
    <property type="project" value="InterPro"/>
</dbReference>
<sequence length="255" mass="27745">MKIPHVFVSQVTLLSVLLLGVPASAGENDTQVDSLVQYGTMHEAIGQQQAEGRVRFSELTRRPHFYGVAALEGLHGEGTIYDGKVTITTVDESGNLQSNTGKSPDAQATMLVGSYIPSWTQHEVTQEVPPSEFDRYIENAANQAGLKMNEPFVFTIEGDFSNVDLHVINGACPIHARMKKIELPKDRQPFEAEIPAIDGKLVGIFAKDAVGKLTHPATSTHIHLLYSDPKTGKTVTGHIEKIGLQKGAVLRLPEN</sequence>
<keyword evidence="1" id="KW-0732">Signal</keyword>
<dbReference type="GO" id="GO:0047605">
    <property type="term" value="F:acetolactate decarboxylase activity"/>
    <property type="evidence" value="ECO:0007669"/>
    <property type="project" value="InterPro"/>
</dbReference>
<evidence type="ECO:0000313" key="2">
    <source>
        <dbReference type="EMBL" id="PQO30741.1"/>
    </source>
</evidence>
<dbReference type="Gene3D" id="3.30.1330.80">
    <property type="entry name" value="Hypothetical protein, similar to alpha- acetolactate decarboxylase, domain 2"/>
    <property type="match status" value="2"/>
</dbReference>
<evidence type="ECO:0000256" key="1">
    <source>
        <dbReference type="SAM" id="SignalP"/>
    </source>
</evidence>
<dbReference type="Proteomes" id="UP000240009">
    <property type="component" value="Unassembled WGS sequence"/>
</dbReference>
<evidence type="ECO:0000313" key="3">
    <source>
        <dbReference type="Proteomes" id="UP000240009"/>
    </source>
</evidence>
<comment type="caution">
    <text evidence="2">The sequence shown here is derived from an EMBL/GenBank/DDBJ whole genome shotgun (WGS) entry which is preliminary data.</text>
</comment>
<dbReference type="RefSeq" id="WP_105354784.1">
    <property type="nucleotide sequence ID" value="NZ_PUIA01000038.1"/>
</dbReference>
<dbReference type="SUPFAM" id="SSF117856">
    <property type="entry name" value="AF0104/ALDC/Ptd012-like"/>
    <property type="match status" value="1"/>
</dbReference>
<feature type="chain" id="PRO_5015580529" evidence="1">
    <location>
        <begin position="26"/>
        <end position="255"/>
    </location>
</feature>
<reference evidence="2 3" key="1">
    <citation type="submission" date="2018-02" db="EMBL/GenBank/DDBJ databases">
        <title>Comparative genomes isolates from brazilian mangrove.</title>
        <authorList>
            <person name="Araujo J.E."/>
            <person name="Taketani R.G."/>
            <person name="Silva M.C.P."/>
            <person name="Loureco M.V."/>
            <person name="Andreote F.D."/>
        </authorList>
    </citation>
    <scope>NUCLEOTIDE SEQUENCE [LARGE SCALE GENOMIC DNA]</scope>
    <source>
        <strain evidence="2 3">HEX-2 MGV</strain>
    </source>
</reference>
<accession>A0A2S8FEY6</accession>
<dbReference type="AlphaFoldDB" id="A0A2S8FEY6"/>
<proteinExistence type="predicted"/>
<name>A0A2S8FEY6_9BACT</name>
<protein>
    <submittedName>
        <fullName evidence="2">Uncharacterized protein</fullName>
    </submittedName>
</protein>
<organism evidence="2 3">
    <name type="scientific">Blastopirellula marina</name>
    <dbReference type="NCBI Taxonomy" id="124"/>
    <lineage>
        <taxon>Bacteria</taxon>
        <taxon>Pseudomonadati</taxon>
        <taxon>Planctomycetota</taxon>
        <taxon>Planctomycetia</taxon>
        <taxon>Pirellulales</taxon>
        <taxon>Pirellulaceae</taxon>
        <taxon>Blastopirellula</taxon>
    </lineage>
</organism>
<dbReference type="InterPro" id="IPR005128">
    <property type="entry name" value="Acetolactate_a_deCO2ase"/>
</dbReference>
<dbReference type="EMBL" id="PUIA01000038">
    <property type="protein sequence ID" value="PQO30741.1"/>
    <property type="molecule type" value="Genomic_DNA"/>
</dbReference>
<dbReference type="UniPathway" id="UPA00626">
    <property type="reaction ID" value="UER00678"/>
</dbReference>
<dbReference type="Pfam" id="PF03306">
    <property type="entry name" value="AAL_decarboxy"/>
    <property type="match status" value="1"/>
</dbReference>
<feature type="signal peptide" evidence="1">
    <location>
        <begin position="1"/>
        <end position="25"/>
    </location>
</feature>